<dbReference type="KEGG" id="pzh:CX676_08530"/>
<accession>A0A2H5EY15</accession>
<evidence type="ECO:0000313" key="1">
    <source>
        <dbReference type="EMBL" id="AUH64195.1"/>
    </source>
</evidence>
<evidence type="ECO:0000313" key="2">
    <source>
        <dbReference type="Proteomes" id="UP000234530"/>
    </source>
</evidence>
<reference evidence="1 2" key="1">
    <citation type="journal article" date="2013" name="Antonie Van Leeuwenhoek">
        <title>Paracoccus zhejiangensis sp. nov., isolated from activated sludge in wastewater-treatment system.</title>
        <authorList>
            <person name="Wu Z.G."/>
            <person name="Zhang D.F."/>
            <person name="Liu Y.L."/>
            <person name="Wang F."/>
            <person name="Jiang X."/>
            <person name="Li C."/>
            <person name="Li S.P."/>
            <person name="Hong Q."/>
            <person name="Li W.J."/>
        </authorList>
    </citation>
    <scope>NUCLEOTIDE SEQUENCE [LARGE SCALE GENOMIC DNA]</scope>
    <source>
        <strain evidence="1 2">J6</strain>
    </source>
</reference>
<organism evidence="1 2">
    <name type="scientific">Paracoccus zhejiangensis</name>
    <dbReference type="NCBI Taxonomy" id="1077935"/>
    <lineage>
        <taxon>Bacteria</taxon>
        <taxon>Pseudomonadati</taxon>
        <taxon>Pseudomonadota</taxon>
        <taxon>Alphaproteobacteria</taxon>
        <taxon>Rhodobacterales</taxon>
        <taxon>Paracoccaceae</taxon>
        <taxon>Paracoccus</taxon>
    </lineage>
</organism>
<keyword evidence="2" id="KW-1185">Reference proteome</keyword>
<dbReference type="Proteomes" id="UP000234530">
    <property type="component" value="Chromosome"/>
</dbReference>
<dbReference type="RefSeq" id="WP_101752233.1">
    <property type="nucleotide sequence ID" value="NZ_CP025430.1"/>
</dbReference>
<name>A0A2H5EY15_9RHOB</name>
<dbReference type="OrthoDB" id="675629at2"/>
<dbReference type="Gene3D" id="2.60.200.60">
    <property type="match status" value="1"/>
</dbReference>
<evidence type="ECO:0008006" key="3">
    <source>
        <dbReference type="Google" id="ProtNLM"/>
    </source>
</evidence>
<proteinExistence type="predicted"/>
<protein>
    <recommendedName>
        <fullName evidence="3">DUF4280 domain-containing protein</fullName>
    </recommendedName>
</protein>
<dbReference type="EMBL" id="CP025430">
    <property type="protein sequence ID" value="AUH64195.1"/>
    <property type="molecule type" value="Genomic_DNA"/>
</dbReference>
<dbReference type="AlphaFoldDB" id="A0A2H5EY15"/>
<gene>
    <name evidence="1" type="ORF">CX676_08530</name>
</gene>
<sequence length="106" mass="10496">MSGPILHLGATVMCSHGGQALPTTPSARVLLSGQPAVAQSSVWTVAGCPFVPSAGNGPCVTATYVVAATRVLIEGAPAVLMSSTSVCTPTGTPLVPVQAQTRVIGI</sequence>